<keyword evidence="3" id="KW-1185">Reference proteome</keyword>
<gene>
    <name evidence="1" type="ORF">GMD11_08905</name>
    <name evidence="2" type="ORF">GMD18_08560</name>
</gene>
<dbReference type="AlphaFoldDB" id="A0A7X3BVP2"/>
<dbReference type="Proteomes" id="UP000484547">
    <property type="component" value="Unassembled WGS sequence"/>
</dbReference>
<organism evidence="1 4">
    <name type="scientific">Phascolarctobacterium faecium</name>
    <dbReference type="NCBI Taxonomy" id="33025"/>
    <lineage>
        <taxon>Bacteria</taxon>
        <taxon>Bacillati</taxon>
        <taxon>Bacillota</taxon>
        <taxon>Negativicutes</taxon>
        <taxon>Acidaminococcales</taxon>
        <taxon>Acidaminococcaceae</taxon>
        <taxon>Phascolarctobacterium</taxon>
    </lineage>
</organism>
<evidence type="ECO:0000313" key="3">
    <source>
        <dbReference type="Proteomes" id="UP000443070"/>
    </source>
</evidence>
<dbReference type="OrthoDB" id="1681369at2"/>
<evidence type="ECO:0000313" key="4">
    <source>
        <dbReference type="Proteomes" id="UP000484547"/>
    </source>
</evidence>
<comment type="caution">
    <text evidence="1">The sequence shown here is derived from an EMBL/GenBank/DDBJ whole genome shotgun (WGS) entry which is preliminary data.</text>
</comment>
<dbReference type="EMBL" id="WNBW01000007">
    <property type="protein sequence ID" value="MTU04446.1"/>
    <property type="molecule type" value="Genomic_DNA"/>
</dbReference>
<sequence length="145" mass="16138">MLTHVCPTAEPEIKTEVKYEADTKTEVVYVPKYIYVDGSTEKTDVDVQIGKQELNVKVNGKEFEIKKTDDEKYIFDKNKLQLTQTSFAELNIKVPTIDKTKRWEIGIGRSKDGVAGLIGFPINNNVGGWIAGSKGDVMVGVSLKI</sequence>
<evidence type="ECO:0000313" key="1">
    <source>
        <dbReference type="EMBL" id="MTT76382.1"/>
    </source>
</evidence>
<protein>
    <submittedName>
        <fullName evidence="1">Uncharacterized protein</fullName>
    </submittedName>
</protein>
<dbReference type="Proteomes" id="UP000443070">
    <property type="component" value="Unassembled WGS sequence"/>
</dbReference>
<dbReference type="EMBL" id="WNBM01000007">
    <property type="protein sequence ID" value="MTT76382.1"/>
    <property type="molecule type" value="Genomic_DNA"/>
</dbReference>
<accession>A0A7X3BVP2</accession>
<evidence type="ECO:0000313" key="2">
    <source>
        <dbReference type="EMBL" id="MTU04446.1"/>
    </source>
</evidence>
<reference evidence="3 4" key="1">
    <citation type="journal article" date="2019" name="Nat. Med.">
        <title>A library of human gut bacterial isolates paired with longitudinal multiomics data enables mechanistic microbiome research.</title>
        <authorList>
            <person name="Poyet M."/>
            <person name="Groussin M."/>
            <person name="Gibbons S.M."/>
            <person name="Avila-Pacheco J."/>
            <person name="Jiang X."/>
            <person name="Kearney S.M."/>
            <person name="Perrotta A.R."/>
            <person name="Berdy B."/>
            <person name="Zhao S."/>
            <person name="Lieberman T.D."/>
            <person name="Swanson P.K."/>
            <person name="Smith M."/>
            <person name="Roesemann S."/>
            <person name="Alexander J.E."/>
            <person name="Rich S.A."/>
            <person name="Livny J."/>
            <person name="Vlamakis H."/>
            <person name="Clish C."/>
            <person name="Bullock K."/>
            <person name="Deik A."/>
            <person name="Scott J."/>
            <person name="Pierce K.A."/>
            <person name="Xavier R.J."/>
            <person name="Alm E.J."/>
        </authorList>
    </citation>
    <scope>NUCLEOTIDE SEQUENCE [LARGE SCALE GENOMIC DNA]</scope>
    <source>
        <strain evidence="1 4">BIOML-A13</strain>
        <strain evidence="2 3">BIOML-A3</strain>
    </source>
</reference>
<proteinExistence type="predicted"/>
<name>A0A7X3BVP2_9FIRM</name>